<evidence type="ECO:0000313" key="1">
    <source>
        <dbReference type="EMBL" id="SMC06988.1"/>
    </source>
</evidence>
<reference evidence="2" key="1">
    <citation type="submission" date="2017-04" db="EMBL/GenBank/DDBJ databases">
        <authorList>
            <person name="Varghese N."/>
            <person name="Submissions S."/>
        </authorList>
    </citation>
    <scope>NUCLEOTIDE SEQUENCE [LARGE SCALE GENOMIC DNA]</scope>
    <source>
        <strain evidence="2">DSM 9293</strain>
    </source>
</reference>
<evidence type="ECO:0000313" key="2">
    <source>
        <dbReference type="Proteomes" id="UP000192660"/>
    </source>
</evidence>
<dbReference type="AlphaFoldDB" id="A0A1W1WKZ9"/>
<dbReference type="Proteomes" id="UP000192660">
    <property type="component" value="Unassembled WGS sequence"/>
</dbReference>
<dbReference type="EMBL" id="FWWY01000001">
    <property type="protein sequence ID" value="SMC06988.1"/>
    <property type="molecule type" value="Genomic_DNA"/>
</dbReference>
<organism evidence="1 2">
    <name type="scientific">Sulfobacillus thermosulfidooxidans (strain DSM 9293 / VKM B-1269 / AT-1)</name>
    <dbReference type="NCBI Taxonomy" id="929705"/>
    <lineage>
        <taxon>Bacteria</taxon>
        <taxon>Bacillati</taxon>
        <taxon>Bacillota</taxon>
        <taxon>Clostridia</taxon>
        <taxon>Eubacteriales</taxon>
        <taxon>Clostridiales Family XVII. Incertae Sedis</taxon>
        <taxon>Sulfobacillus</taxon>
    </lineage>
</organism>
<gene>
    <name evidence="1" type="ORF">SAMN00768000_3143</name>
</gene>
<accession>A0A1W1WKZ9</accession>
<name>A0A1W1WKZ9_SULTA</name>
<proteinExistence type="predicted"/>
<keyword evidence="2" id="KW-1185">Reference proteome</keyword>
<sequence>MANQLSIPLVRHQLPFVVDLAPGQHPVDHADQLACRQDQRPLMAWCVASWYFFS</sequence>
<protein>
    <submittedName>
        <fullName evidence="1">Uncharacterized protein</fullName>
    </submittedName>
</protein>